<dbReference type="Pfam" id="PF13517">
    <property type="entry name" value="FG-GAP_3"/>
    <property type="match status" value="14"/>
</dbReference>
<dbReference type="SUPFAM" id="SSF69318">
    <property type="entry name" value="Integrin alpha N-terminal domain"/>
    <property type="match status" value="7"/>
</dbReference>
<evidence type="ECO:0000256" key="3">
    <source>
        <dbReference type="ARBA" id="ARBA00023180"/>
    </source>
</evidence>
<evidence type="ECO:0000313" key="6">
    <source>
        <dbReference type="EMBL" id="KRT17503.1"/>
    </source>
</evidence>
<dbReference type="NCBIfam" id="TIGR04183">
    <property type="entry name" value="Por_Secre_tail"/>
    <property type="match status" value="1"/>
</dbReference>
<dbReference type="CDD" id="cd00102">
    <property type="entry name" value="IPT"/>
    <property type="match status" value="3"/>
</dbReference>
<sequence length="2975" mass="308206">MRLKRLLTNILFLISTPALFAQVPVINSFNPVNGPVGTTITITGSNFAANAGANIVFFGAARATVVSATNTQLTVKVPSGATAKRITVTADKLTAYSRTQFTPTFEGAGPVAATAFEAPVNFSVEQYAGRTSLKDMDGDGKIDMVAANGNGSTVSVYRNVNTTAGSISTGSFAAKVSFDAGTNPRYHEINDFNGDGKPDIAVGNNNPAGVSVLINTSSVNSISFAPKVSFAADPFIVDFATADVNADGKPDIITVTEKKITVFLNNSSENNISFSSGINFDGRVYISEIAFADIDGDGKVDMIVRDRSATSGKNLISVYMNTSTVDTVSFVAIPPLEGGNSAPLALNDIDNDGQLDILAVFPNSAGYSVFRNISVPGAIAFAPKTDFLTNTYIDQAMLADVDGDGKVDAVFEYMIAKNTSTAGNISFDNPVAYNTNTFISDIGDIDGDEKPDLVAIRSNDGLLAVIRNKINEPAITAINPEIGIPGTRLNITGLNFNNTTMVSIGGSAAASYTVNSANSITAVVGTGTTGNVVAKTAFGKGTGTVFVVGTPPPIINSYAPLSGPVGTVVTIKGENFNPVAANNIVFFGVARATINSSTSTELKVTVPAGANYQPISVSCNGLSTVTSTSFNVTFTDSGPFSDNSFDKVIDISTVNYPTDVIAADLDLDGKTDLIVNSGTAFSFLKNISTIGNTSFAPRKDFVQANAINHLSVKDIDADGKPDVLFSTASGFTILRNTSTVGNLSFASAMVIADIGKPSGMAIADFDRDGKPDIIVGHSEAASFSIFRNTSTSGNILFAAADVFLVPIPSYNYPLDKLFAKDLNGDGRLDLVTTNQQSTRQVTNIYRNVSTIGSIMFKWINTYEAGIHANNVVLADLDGDEKPDMAQTRYDGYYSILNNTSLNDAIAFGNELTASIGLSLTGYDVGDLDGDGKPDLAISDRDTGGKIAVFQNLSTLGKLSFPTYFQYTKRNSSSTTNALGSGPSACVVSDFDGDGKPDLCATNWQGGTISILTNTINGPSIKSFSPASAPQDSTVTITGANFNGVTAVNFGTVAAASFTVDSPTSITAIVGTGASGTISVINPIAKATASGFSFLPTAKISSFTPLAAAAGQTITITGTNFQNATAVAFGGIKAKSFYVQSSTQITAQVDTLSASGNLTVTVPGGTAIIAGFVYAPAPVIASIEPLRGDAGSAVTIKGKGFNANANDNIVYFGAAKAVVNTSSATSLNVTVPVGSTHQPLWVLNKTNTLSTRSNTIFNTTFPSKNMLALADFTAKVDFTAADEVRATALSDVDGDGKIDLILANGTDNTISVFRNTASNGSIGASSFAEKVNFATGRGAQAVATGDLDGDGKQDMAVANFTDNTVSVYLNKSTPGTISFADRVNLISGEGPYALFIADIDKDGKPEIVVANSTGNSVSVFQNLSVPGQFNFQAKVDFTTGLAPRSVVACDIDADGKPEILTANYSGNSCSVLRNASVGGIINTDSFVPRFDWNTGLAPQAIAAADINEDGMPEVLVAGSGSNFISIFSKISYIYFGIRTDLPTGNGPKSLALADIDGDGQPDIISVNAVANSISVFRNKMPIGSTPMISFDLKTDFPTGKSPSALSIGDIDGDGKVDLISANPGDHSFSILRNNPTPETPRVMPPIVNSVQPDKGTIGSATVIAGANFNTVPADNIVFFGATQAKVNTATATTLNVTVPAGASYQEVSVLNATTKLTGYSNKPYTTTFTSKNAITTNDFGAKVDFVTGSKPSAVATGDIDGDGKPDLVVVNSAANTISIYRNVALSGSIGTNSFATKIDFNVGTGPQGIKIADLNGDGKLDIIVANYTGNSVSVLQNQAVSGSITSSSFAAKVDFVAANAPKTIVIGDVDGDGRPEIMAVGNTVAVLLNQVTAGVINSGAFAAKIDFLTNGVSSMVFSDMNNDGKPDFVINGNYSMQIMVNNSKPGFLSMGSAVRVNSELSASGIMFAVSDVDGDGKPDIVCASDKVYLLRNVMTNNVVSSSSFESKVAFAGSEPAGVLGYLLGIADIDGDGKPDVVQAAGGLGEVTVLRNISTNTTPTYTFFDRKITLTANVGVSGLAIADIDGDGKADIVVVNQDGNTLSVIPNTPKTSVAPVAPVITSMLPAFGPVGTVVTLTGTNFNADAEKNIVYFGGVKAIVNSASSTRLTVTIPAGVAYEYGTVLNVSNNLTGSTPAKFNVTFRSKSDISAKDFDPEVKIGSYAGTYLRSADIDGDGKSDLIYHGGDAVIVQRNLSASGSINGNSFSPDRSYFTVGEGTLTLKIADVDGDGRLDILATYYSFNGIGVSVLLNTSIAGKISFAPSVNISYNSVPFGANTYVVNTGDVDGDGKPEILIANSSIAAVSVLHNACTPGTVSFDRGYNFETGKASTSVNLADIDGDGKPDLIVTNKVDNTMSVLKNISPIGTLNSASFAKHIDFPTLASPIYAATGDLNADGKPDIVVACSSNNGLSIFQNNSVPGTINSSSFGAKIDMKVYANTVEIADMDGDNQPDIVFAGDITYSPSILRNVAGNGIISNASFAEKSVLLNTTTSFKSFAVVDLDGDGKADLLGISNSITAFRNNPAPADVPEIKSFAPVTAATGTVVTITGTSFVKVLEVSFGGVKATSFTVVSPTKITAIVGNAKSGNVIVKTESGEDSLGGFSYVPVPVITALGSTTFRQGESVLLKASAEGEGYSYQWLSNDKPISGQLQADFTATSGGLYTVQISKGGITQVSAPITVNTIGTTNFLVSTVSATCKGSDNGIVKIAASGGLNYTAVITGGGLNKSYPFTDNLSITNLAAGSYNICITVAESVYQQCYSVIINEPKDLAVYLSVNNSSNLVTLSLDGGSNYSININGKISKTSSSSITLPLDEGINTIQVSTDKLCQGVIEKKISVSNKPTVYPNPFDEELNIMIGNKVVKTASIRIFDSFGKQVYKQLMNNVSGIVSLKLPGLSTGVYVLNLNADGSDSVFKILKR</sequence>
<proteinExistence type="predicted"/>
<dbReference type="PANTHER" id="PTHR46580:SF4">
    <property type="entry name" value="ATP_GTP-BINDING PROTEIN"/>
    <property type="match status" value="1"/>
</dbReference>
<dbReference type="InterPro" id="IPR013517">
    <property type="entry name" value="FG-GAP"/>
</dbReference>
<dbReference type="InterPro" id="IPR014756">
    <property type="entry name" value="Ig_E-set"/>
</dbReference>
<evidence type="ECO:0000256" key="1">
    <source>
        <dbReference type="ARBA" id="ARBA00022729"/>
    </source>
</evidence>
<organism evidence="6 7">
    <name type="scientific">Pedobacter ginsenosidimutans</name>
    <dbReference type="NCBI Taxonomy" id="687842"/>
    <lineage>
        <taxon>Bacteria</taxon>
        <taxon>Pseudomonadati</taxon>
        <taxon>Bacteroidota</taxon>
        <taxon>Sphingobacteriia</taxon>
        <taxon>Sphingobacteriales</taxon>
        <taxon>Sphingobacteriaceae</taxon>
        <taxon>Pedobacter</taxon>
    </lineage>
</organism>
<keyword evidence="7" id="KW-1185">Reference proteome</keyword>
<keyword evidence="2" id="KW-0677">Repeat</keyword>
<dbReference type="Gene3D" id="2.130.10.130">
    <property type="entry name" value="Integrin alpha, N-terminal"/>
    <property type="match status" value="7"/>
</dbReference>
<dbReference type="SMART" id="SM00429">
    <property type="entry name" value="IPT"/>
    <property type="match status" value="6"/>
</dbReference>
<dbReference type="Gene3D" id="2.30.30.100">
    <property type="match status" value="1"/>
</dbReference>
<feature type="signal peptide" evidence="4">
    <location>
        <begin position="1"/>
        <end position="20"/>
    </location>
</feature>
<reference evidence="6 7" key="1">
    <citation type="submission" date="2015-11" db="EMBL/GenBank/DDBJ databases">
        <title>Sequence of Pedobacter ginsenosidimutans.</title>
        <authorList>
            <person name="Carson E."/>
            <person name="Keyser V."/>
            <person name="Newman J."/>
            <person name="Miller J."/>
        </authorList>
    </citation>
    <scope>NUCLEOTIDE SEQUENCE [LARGE SCALE GENOMIC DNA]</scope>
    <source>
        <strain evidence="6 7">KACC 14530</strain>
    </source>
</reference>
<comment type="caution">
    <text evidence="6">The sequence shown here is derived from an EMBL/GenBank/DDBJ whole genome shotgun (WGS) entry which is preliminary data.</text>
</comment>
<dbReference type="InterPro" id="IPR002909">
    <property type="entry name" value="IPT_dom"/>
</dbReference>
<feature type="domain" description="IPT/TIG" evidence="5">
    <location>
        <begin position="23"/>
        <end position="104"/>
    </location>
</feature>
<dbReference type="SMART" id="SM00191">
    <property type="entry name" value="Int_alpha"/>
    <property type="match status" value="7"/>
</dbReference>
<evidence type="ECO:0000259" key="5">
    <source>
        <dbReference type="SMART" id="SM00429"/>
    </source>
</evidence>
<feature type="domain" description="IPT/TIG" evidence="5">
    <location>
        <begin position="1017"/>
        <end position="1094"/>
    </location>
</feature>
<gene>
    <name evidence="6" type="ORF">ASU31_02875</name>
</gene>
<dbReference type="RefSeq" id="WP_057930898.1">
    <property type="nucleotide sequence ID" value="NZ_LMZQ01000002.1"/>
</dbReference>
<dbReference type="OrthoDB" id="1110382at2"/>
<feature type="domain" description="IPT/TIG" evidence="5">
    <location>
        <begin position="1643"/>
        <end position="1726"/>
    </location>
</feature>
<dbReference type="STRING" id="687842.ASU31_02875"/>
<dbReference type="InterPro" id="IPR028994">
    <property type="entry name" value="Integrin_alpha_N"/>
</dbReference>
<feature type="domain" description="IPT/TIG" evidence="5">
    <location>
        <begin position="552"/>
        <end position="633"/>
    </location>
</feature>
<keyword evidence="1 4" id="KW-0732">Signal</keyword>
<dbReference type="Gene3D" id="2.60.40.10">
    <property type="entry name" value="Immunoglobulins"/>
    <property type="match status" value="10"/>
</dbReference>
<dbReference type="EMBL" id="LMZQ01000002">
    <property type="protein sequence ID" value="KRT17503.1"/>
    <property type="molecule type" value="Genomic_DNA"/>
</dbReference>
<feature type="chain" id="PRO_5006665800" description="IPT/TIG domain-containing protein" evidence="4">
    <location>
        <begin position="21"/>
        <end position="2975"/>
    </location>
</feature>
<accession>A0A0T5VUS1</accession>
<keyword evidence="3" id="KW-0325">Glycoprotein</keyword>
<name>A0A0T5VUS1_9SPHI</name>
<feature type="domain" description="IPT/TIG" evidence="5">
    <location>
        <begin position="1176"/>
        <end position="1259"/>
    </location>
</feature>
<dbReference type="Pfam" id="PF01833">
    <property type="entry name" value="TIG"/>
    <property type="match status" value="9"/>
</dbReference>
<dbReference type="PANTHER" id="PTHR46580">
    <property type="entry name" value="SENSOR KINASE-RELATED"/>
    <property type="match status" value="1"/>
</dbReference>
<feature type="domain" description="IPT/TIG" evidence="5">
    <location>
        <begin position="2115"/>
        <end position="2198"/>
    </location>
</feature>
<evidence type="ECO:0000256" key="2">
    <source>
        <dbReference type="ARBA" id="ARBA00022737"/>
    </source>
</evidence>
<protein>
    <recommendedName>
        <fullName evidence="5">IPT/TIG domain-containing protein</fullName>
    </recommendedName>
</protein>
<dbReference type="InterPro" id="IPR013519">
    <property type="entry name" value="Int_alpha_beta-p"/>
</dbReference>
<dbReference type="InterPro" id="IPR026444">
    <property type="entry name" value="Secre_tail"/>
</dbReference>
<dbReference type="SUPFAM" id="SSF81296">
    <property type="entry name" value="E set domains"/>
    <property type="match status" value="8"/>
</dbReference>
<dbReference type="CDD" id="cd00603">
    <property type="entry name" value="IPT_PCSR"/>
    <property type="match status" value="3"/>
</dbReference>
<dbReference type="Pfam" id="PF18962">
    <property type="entry name" value="Por_Secre_tail"/>
    <property type="match status" value="1"/>
</dbReference>
<dbReference type="Proteomes" id="UP000051950">
    <property type="component" value="Unassembled WGS sequence"/>
</dbReference>
<evidence type="ECO:0000313" key="7">
    <source>
        <dbReference type="Proteomes" id="UP000051950"/>
    </source>
</evidence>
<evidence type="ECO:0000256" key="4">
    <source>
        <dbReference type="SAM" id="SignalP"/>
    </source>
</evidence>
<dbReference type="InterPro" id="IPR013783">
    <property type="entry name" value="Ig-like_fold"/>
</dbReference>